<dbReference type="GO" id="GO:0102559">
    <property type="term" value="F:peptide chain release factor N(5)-glutamine methyltransferase activity"/>
    <property type="evidence" value="ECO:0007669"/>
    <property type="project" value="UniProtKB-EC"/>
</dbReference>
<evidence type="ECO:0000256" key="3">
    <source>
        <dbReference type="ARBA" id="ARBA00022691"/>
    </source>
</evidence>
<dbReference type="HAMAP" id="MF_02126">
    <property type="entry name" value="RF_methyltr_PrmC"/>
    <property type="match status" value="1"/>
</dbReference>
<sequence length="282" mass="30332">MTVREAIAAAAQRLAANPALSASAARDAELLLLNELSITRASLLAHPDRELTPPEQLRYKASLTRRLANEPIQYILGQQEFYGLPLHVTPAVLIPRPETEHLVETVLHRSPKDQPLRILDIGTGSGAIAIALATHLPQAQITAVDLSPAALAIAQENAQTHAVSQRIRLLQSDLLSAVAGERFDVIVSNPPYIPAADRASLHPEVRDYEPEQALFAGQAGLDIYQRLIPVAYDALVPGGLLALEIGCGQREAIADLLSGWHGVSFVDDLQGIPRVAIATRPD</sequence>
<evidence type="ECO:0000256" key="5">
    <source>
        <dbReference type="HAMAP-Rule" id="MF_02126"/>
    </source>
</evidence>
<evidence type="ECO:0000313" key="9">
    <source>
        <dbReference type="Proteomes" id="UP000589520"/>
    </source>
</evidence>
<feature type="domain" description="Methyltransferase small" evidence="6">
    <location>
        <begin position="112"/>
        <end position="192"/>
    </location>
</feature>
<comment type="function">
    <text evidence="5">Methylates the class 1 translation termination release factors RF1/PrfA and RF2/PrfB on the glutamine residue of the universally conserved GGQ motif.</text>
</comment>
<comment type="caution">
    <text evidence="8">The sequence shown here is derived from an EMBL/GenBank/DDBJ whole genome shotgun (WGS) entry which is preliminary data.</text>
</comment>
<dbReference type="EMBL" id="JACCCW010000001">
    <property type="protein sequence ID" value="NYF78441.1"/>
    <property type="molecule type" value="Genomic_DNA"/>
</dbReference>
<name>A0A7Y9PG03_9BACT</name>
<dbReference type="NCBIfam" id="TIGR03534">
    <property type="entry name" value="RF_mod_PrmC"/>
    <property type="match status" value="1"/>
</dbReference>
<dbReference type="Pfam" id="PF05175">
    <property type="entry name" value="MTS"/>
    <property type="match status" value="1"/>
</dbReference>
<dbReference type="InterPro" id="IPR004556">
    <property type="entry name" value="HemK-like"/>
</dbReference>
<comment type="similarity">
    <text evidence="5">Belongs to the protein N5-glutamine methyltransferase family. PrmC subfamily.</text>
</comment>
<dbReference type="PANTHER" id="PTHR18895:SF74">
    <property type="entry name" value="MTRF1L RELEASE FACTOR GLUTAMINE METHYLTRANSFERASE"/>
    <property type="match status" value="1"/>
</dbReference>
<comment type="catalytic activity">
    <reaction evidence="4 5">
        <text>L-glutaminyl-[peptide chain release factor] + S-adenosyl-L-methionine = N(5)-methyl-L-glutaminyl-[peptide chain release factor] + S-adenosyl-L-homocysteine + H(+)</text>
        <dbReference type="Rhea" id="RHEA:42896"/>
        <dbReference type="Rhea" id="RHEA-COMP:10271"/>
        <dbReference type="Rhea" id="RHEA-COMP:10272"/>
        <dbReference type="ChEBI" id="CHEBI:15378"/>
        <dbReference type="ChEBI" id="CHEBI:30011"/>
        <dbReference type="ChEBI" id="CHEBI:57856"/>
        <dbReference type="ChEBI" id="CHEBI:59789"/>
        <dbReference type="ChEBI" id="CHEBI:61891"/>
        <dbReference type="EC" id="2.1.1.297"/>
    </reaction>
</comment>
<evidence type="ECO:0000256" key="4">
    <source>
        <dbReference type="ARBA" id="ARBA00048391"/>
    </source>
</evidence>
<dbReference type="PROSITE" id="PS00092">
    <property type="entry name" value="N6_MTASE"/>
    <property type="match status" value="1"/>
</dbReference>
<feature type="binding site" evidence="5">
    <location>
        <position position="145"/>
    </location>
    <ligand>
        <name>S-adenosyl-L-methionine</name>
        <dbReference type="ChEBI" id="CHEBI:59789"/>
    </ligand>
</feature>
<dbReference type="GO" id="GO:0032259">
    <property type="term" value="P:methylation"/>
    <property type="evidence" value="ECO:0007669"/>
    <property type="project" value="UniProtKB-KW"/>
</dbReference>
<feature type="binding site" evidence="5">
    <location>
        <position position="189"/>
    </location>
    <ligand>
        <name>S-adenosyl-L-methionine</name>
        <dbReference type="ChEBI" id="CHEBI:59789"/>
    </ligand>
</feature>
<proteinExistence type="inferred from homology"/>
<dbReference type="InterPro" id="IPR050320">
    <property type="entry name" value="N5-glutamine_MTase"/>
</dbReference>
<dbReference type="AlphaFoldDB" id="A0A7Y9PG03"/>
<evidence type="ECO:0000256" key="1">
    <source>
        <dbReference type="ARBA" id="ARBA00022603"/>
    </source>
</evidence>
<organism evidence="8 9">
    <name type="scientific">Granulicella arctica</name>
    <dbReference type="NCBI Taxonomy" id="940613"/>
    <lineage>
        <taxon>Bacteria</taxon>
        <taxon>Pseudomonadati</taxon>
        <taxon>Acidobacteriota</taxon>
        <taxon>Terriglobia</taxon>
        <taxon>Terriglobales</taxon>
        <taxon>Acidobacteriaceae</taxon>
        <taxon>Granulicella</taxon>
    </lineage>
</organism>
<gene>
    <name evidence="5" type="primary">prmC</name>
    <name evidence="8" type="ORF">HDF17_000728</name>
</gene>
<dbReference type="PANTHER" id="PTHR18895">
    <property type="entry name" value="HEMK METHYLTRANSFERASE"/>
    <property type="match status" value="1"/>
</dbReference>
<dbReference type="CDD" id="cd02440">
    <property type="entry name" value="AdoMet_MTases"/>
    <property type="match status" value="1"/>
</dbReference>
<dbReference type="InterPro" id="IPR019874">
    <property type="entry name" value="RF_methyltr_PrmC"/>
</dbReference>
<dbReference type="FunFam" id="3.40.50.150:FF:000053">
    <property type="entry name" value="Release factor glutamine methyltransferase"/>
    <property type="match status" value="1"/>
</dbReference>
<dbReference type="InterPro" id="IPR029063">
    <property type="entry name" value="SAM-dependent_MTases_sf"/>
</dbReference>
<dbReference type="InterPro" id="IPR007848">
    <property type="entry name" value="Small_mtfrase_dom"/>
</dbReference>
<dbReference type="RefSeq" id="WP_179487849.1">
    <property type="nucleotide sequence ID" value="NZ_JACCCW010000001.1"/>
</dbReference>
<comment type="caution">
    <text evidence="5">Lacks conserved residue(s) required for the propagation of feature annotation.</text>
</comment>
<protein>
    <recommendedName>
        <fullName evidence="5">Release factor glutamine methyltransferase</fullName>
        <shortName evidence="5">RF MTase</shortName>
        <ecNumber evidence="5">2.1.1.297</ecNumber>
    </recommendedName>
    <alternativeName>
        <fullName evidence="5">N5-glutamine methyltransferase PrmC</fullName>
    </alternativeName>
    <alternativeName>
        <fullName evidence="5">Protein-(glutamine-N5) MTase PrmC</fullName>
    </alternativeName>
    <alternativeName>
        <fullName evidence="5">Protein-glutamine N-methyltransferase PrmC</fullName>
    </alternativeName>
</protein>
<accession>A0A7Y9PG03</accession>
<evidence type="ECO:0000259" key="7">
    <source>
        <dbReference type="Pfam" id="PF17827"/>
    </source>
</evidence>
<dbReference type="Proteomes" id="UP000589520">
    <property type="component" value="Unassembled WGS sequence"/>
</dbReference>
<dbReference type="Gene3D" id="3.40.50.150">
    <property type="entry name" value="Vaccinia Virus protein VP39"/>
    <property type="match status" value="1"/>
</dbReference>
<dbReference type="NCBIfam" id="TIGR00536">
    <property type="entry name" value="hemK_fam"/>
    <property type="match status" value="1"/>
</dbReference>
<feature type="binding site" evidence="5">
    <location>
        <begin position="189"/>
        <end position="192"/>
    </location>
    <ligand>
        <name>substrate</name>
    </ligand>
</feature>
<dbReference type="InterPro" id="IPR040758">
    <property type="entry name" value="PrmC_N"/>
</dbReference>
<evidence type="ECO:0000259" key="6">
    <source>
        <dbReference type="Pfam" id="PF05175"/>
    </source>
</evidence>
<feature type="domain" description="Release factor glutamine methyltransferase N-terminal" evidence="7">
    <location>
        <begin position="5"/>
        <end position="77"/>
    </location>
</feature>
<evidence type="ECO:0000256" key="2">
    <source>
        <dbReference type="ARBA" id="ARBA00022679"/>
    </source>
</evidence>
<keyword evidence="2 5" id="KW-0808">Transferase</keyword>
<feature type="binding site" evidence="5">
    <location>
        <begin position="122"/>
        <end position="126"/>
    </location>
    <ligand>
        <name>S-adenosyl-L-methionine</name>
        <dbReference type="ChEBI" id="CHEBI:59789"/>
    </ligand>
</feature>
<dbReference type="InterPro" id="IPR002052">
    <property type="entry name" value="DNA_methylase_N6_adenine_CS"/>
</dbReference>
<dbReference type="EC" id="2.1.1.297" evidence="5"/>
<dbReference type="GO" id="GO:0003676">
    <property type="term" value="F:nucleic acid binding"/>
    <property type="evidence" value="ECO:0007669"/>
    <property type="project" value="InterPro"/>
</dbReference>
<keyword evidence="1 5" id="KW-0489">Methyltransferase</keyword>
<evidence type="ECO:0000313" key="8">
    <source>
        <dbReference type="EMBL" id="NYF78441.1"/>
    </source>
</evidence>
<keyword evidence="3 5" id="KW-0949">S-adenosyl-L-methionine</keyword>
<dbReference type="SUPFAM" id="SSF53335">
    <property type="entry name" value="S-adenosyl-L-methionine-dependent methyltransferases"/>
    <property type="match status" value="1"/>
</dbReference>
<dbReference type="Pfam" id="PF17827">
    <property type="entry name" value="PrmC_N"/>
    <property type="match status" value="1"/>
</dbReference>
<dbReference type="Gene3D" id="1.10.8.10">
    <property type="entry name" value="DNA helicase RuvA subunit, C-terminal domain"/>
    <property type="match status" value="1"/>
</dbReference>
<reference evidence="8 9" key="1">
    <citation type="submission" date="2020-07" db="EMBL/GenBank/DDBJ databases">
        <title>Genomic Encyclopedia of Type Strains, Phase IV (KMG-V): Genome sequencing to study the core and pangenomes of soil and plant-associated prokaryotes.</title>
        <authorList>
            <person name="Whitman W."/>
        </authorList>
    </citation>
    <scope>NUCLEOTIDE SEQUENCE [LARGE SCALE GENOMIC DNA]</scope>
    <source>
        <strain evidence="8 9">X4EP2</strain>
    </source>
</reference>
<keyword evidence="9" id="KW-1185">Reference proteome</keyword>